<dbReference type="GO" id="GO:0046856">
    <property type="term" value="P:phosphatidylinositol dephosphorylation"/>
    <property type="evidence" value="ECO:0007669"/>
    <property type="project" value="InterPro"/>
</dbReference>
<dbReference type="InterPro" id="IPR036691">
    <property type="entry name" value="Endo/exonu/phosph_ase_sf"/>
</dbReference>
<comment type="caution">
    <text evidence="2">The sequence shown here is derived from an EMBL/GenBank/DDBJ whole genome shotgun (WGS) entry which is preliminary data.</text>
</comment>
<sequence>MKIQVSTFNLNQKSLASVKPGDISQWLLPRSDPADLPDILVVGTQESLQLHQALSNFNTTDNLRQTSSTIHRTLSKYTDSSSIDPIYSSVSQAAFSNLTLLIYARPKILPSIEGTTTSSVGFGVGNIMSNKGAVSTRLTLTNGEVYTFVNAHLAAHDEFLERRNQDYRTLVSRLSPSIYDTNHLFVFGDLNYRLKANPDQKIVDLDKLSNDDQLTQEMQKGNTMIGLQEGEFFSFLPTYKYHVGTVDGVNNKRTPSWTDRVLYASSSTASKTLFYDSFPNITISDHKPVTAIVSLDDDSKSALSIKTNVDFDPQAEYKAYLGLFADRSVGYAWASLYTLGYGDSLRGSIITLAVLFLSYYLVH</sequence>
<feature type="domain" description="Inositol polyphosphate-related phosphatase" evidence="1">
    <location>
        <begin position="1"/>
        <end position="301"/>
    </location>
</feature>
<accession>A0A4T0TZX2</accession>
<proteinExistence type="predicted"/>
<evidence type="ECO:0000313" key="3">
    <source>
        <dbReference type="EMBL" id="TIC03526.1"/>
    </source>
</evidence>
<evidence type="ECO:0000313" key="6">
    <source>
        <dbReference type="Proteomes" id="UP000307169"/>
    </source>
</evidence>
<dbReference type="SUPFAM" id="SSF56219">
    <property type="entry name" value="DNase I-like"/>
    <property type="match status" value="1"/>
</dbReference>
<dbReference type="EMBL" id="SPRH01000006">
    <property type="protein sequence ID" value="TIC03526.1"/>
    <property type="molecule type" value="Genomic_DNA"/>
</dbReference>
<dbReference type="Proteomes" id="UP000310708">
    <property type="component" value="Unassembled WGS sequence"/>
</dbReference>
<evidence type="ECO:0000313" key="7">
    <source>
        <dbReference type="Proteomes" id="UP000309601"/>
    </source>
</evidence>
<dbReference type="PANTHER" id="PTHR11200:SF286">
    <property type="entry name" value="5-PHOSPHATASE, PUTATIVE (AFU_ORTHOLOGUE AFUA_5G07600)-RELATED"/>
    <property type="match status" value="1"/>
</dbReference>
<dbReference type="Gene3D" id="3.60.10.10">
    <property type="entry name" value="Endonuclease/exonuclease/phosphatase"/>
    <property type="match status" value="1"/>
</dbReference>
<dbReference type="Proteomes" id="UP000310685">
    <property type="component" value="Unassembled WGS sequence"/>
</dbReference>
<gene>
    <name evidence="4" type="ORF">E3Q01_00896</name>
    <name evidence="5" type="ORF">E3Q02_00303</name>
    <name evidence="3" type="ORF">E3Q17_00793</name>
    <name evidence="2" type="ORF">E3Q22_00732</name>
</gene>
<evidence type="ECO:0000313" key="2">
    <source>
        <dbReference type="EMBL" id="TIB81802.1"/>
    </source>
</evidence>
<evidence type="ECO:0000313" key="4">
    <source>
        <dbReference type="EMBL" id="TIC68526.1"/>
    </source>
</evidence>
<dbReference type="InterPro" id="IPR000300">
    <property type="entry name" value="IPPc"/>
</dbReference>
<reference evidence="6 7" key="1">
    <citation type="submission" date="2019-03" db="EMBL/GenBank/DDBJ databases">
        <title>Sequencing 25 genomes of Wallemia mellicola.</title>
        <authorList>
            <person name="Gostincar C."/>
        </authorList>
    </citation>
    <scope>NUCLEOTIDE SEQUENCE [LARGE SCALE GENOMIC DNA]</scope>
    <source>
        <strain evidence="3 6">EXF-1262</strain>
        <strain evidence="5 7">EXF-1274</strain>
        <strain evidence="2 8">EXF-6152</strain>
        <strain evidence="4 9">EXF-757</strain>
    </source>
</reference>
<dbReference type="AlphaFoldDB" id="A0A4T0TZX2"/>
<dbReference type="OMA" id="HRYPGWT"/>
<evidence type="ECO:0000313" key="5">
    <source>
        <dbReference type="EMBL" id="TIC71037.1"/>
    </source>
</evidence>
<dbReference type="EMBL" id="SPRW01000002">
    <property type="protein sequence ID" value="TIC71037.1"/>
    <property type="molecule type" value="Genomic_DNA"/>
</dbReference>
<name>A0A4T0TZX2_9BASI</name>
<evidence type="ECO:0000259" key="1">
    <source>
        <dbReference type="SMART" id="SM00128"/>
    </source>
</evidence>
<organism evidence="2 8">
    <name type="scientific">Wallemia mellicola</name>
    <dbReference type="NCBI Taxonomy" id="1708541"/>
    <lineage>
        <taxon>Eukaryota</taxon>
        <taxon>Fungi</taxon>
        <taxon>Dikarya</taxon>
        <taxon>Basidiomycota</taxon>
        <taxon>Wallemiomycotina</taxon>
        <taxon>Wallemiomycetes</taxon>
        <taxon>Wallemiales</taxon>
        <taxon>Wallemiaceae</taxon>
        <taxon>Wallemia</taxon>
    </lineage>
</organism>
<protein>
    <submittedName>
        <fullName evidence="2">DNase I-like protein</fullName>
    </submittedName>
</protein>
<dbReference type="EMBL" id="SPRX01000007">
    <property type="protein sequence ID" value="TIC68526.1"/>
    <property type="molecule type" value="Genomic_DNA"/>
</dbReference>
<dbReference type="EMBL" id="SPRC01000005">
    <property type="protein sequence ID" value="TIB81802.1"/>
    <property type="molecule type" value="Genomic_DNA"/>
</dbReference>
<dbReference type="Proteomes" id="UP000307169">
    <property type="component" value="Unassembled WGS sequence"/>
</dbReference>
<dbReference type="InterPro" id="IPR046985">
    <property type="entry name" value="IP5"/>
</dbReference>
<dbReference type="Pfam" id="PF22669">
    <property type="entry name" value="Exo_endo_phos2"/>
    <property type="match status" value="1"/>
</dbReference>
<dbReference type="GO" id="GO:0004439">
    <property type="term" value="F:phosphatidylinositol-4,5-bisphosphate 5-phosphatase activity"/>
    <property type="evidence" value="ECO:0007669"/>
    <property type="project" value="TreeGrafter"/>
</dbReference>
<dbReference type="Proteomes" id="UP000309601">
    <property type="component" value="Unassembled WGS sequence"/>
</dbReference>
<dbReference type="SMART" id="SM00128">
    <property type="entry name" value="IPPc"/>
    <property type="match status" value="1"/>
</dbReference>
<evidence type="ECO:0000313" key="8">
    <source>
        <dbReference type="Proteomes" id="UP000310685"/>
    </source>
</evidence>
<dbReference type="PANTHER" id="PTHR11200">
    <property type="entry name" value="INOSITOL 5-PHOSPHATASE"/>
    <property type="match status" value="1"/>
</dbReference>
<evidence type="ECO:0000313" key="9">
    <source>
        <dbReference type="Proteomes" id="UP000310708"/>
    </source>
</evidence>